<dbReference type="PANTHER" id="PTHR35736:SF1">
    <property type="entry name" value="EXPRESSED PROTEIN"/>
    <property type="match status" value="1"/>
</dbReference>
<keyword evidence="1" id="KW-1133">Transmembrane helix</keyword>
<protein>
    <submittedName>
        <fullName evidence="2">Uncharacterized protein</fullName>
    </submittedName>
</protein>
<reference evidence="2" key="1">
    <citation type="submission" date="2014-09" db="EMBL/GenBank/DDBJ databases">
        <authorList>
            <person name="Magalhaes I.L.F."/>
            <person name="Oliveira U."/>
            <person name="Santos F.R."/>
            <person name="Vidigal T.H.D.A."/>
            <person name="Brescovit A.D."/>
            <person name="Santos A.J."/>
        </authorList>
    </citation>
    <scope>NUCLEOTIDE SEQUENCE</scope>
    <source>
        <tissue evidence="2">Shoot tissue taken approximately 20 cm above the soil surface</tissue>
    </source>
</reference>
<dbReference type="EMBL" id="GBRH01217587">
    <property type="protein sequence ID" value="JAD80308.1"/>
    <property type="molecule type" value="Transcribed_RNA"/>
</dbReference>
<reference evidence="2" key="2">
    <citation type="journal article" date="2015" name="Data Brief">
        <title>Shoot transcriptome of the giant reed, Arundo donax.</title>
        <authorList>
            <person name="Barrero R.A."/>
            <person name="Guerrero F.D."/>
            <person name="Moolhuijzen P."/>
            <person name="Goolsby J.A."/>
            <person name="Tidwell J."/>
            <person name="Bellgard S.E."/>
            <person name="Bellgard M.I."/>
        </authorList>
    </citation>
    <scope>NUCLEOTIDE SEQUENCE</scope>
    <source>
        <tissue evidence="2">Shoot tissue taken approximately 20 cm above the soil surface</tissue>
    </source>
</reference>
<dbReference type="Pfam" id="PF25102">
    <property type="entry name" value="DUF7810"/>
    <property type="match status" value="1"/>
</dbReference>
<evidence type="ECO:0000313" key="2">
    <source>
        <dbReference type="EMBL" id="JAD80308.1"/>
    </source>
</evidence>
<dbReference type="InterPro" id="IPR056712">
    <property type="entry name" value="DUF7810"/>
</dbReference>
<dbReference type="AlphaFoldDB" id="A0A0A9D0W5"/>
<sequence length="83" mass="9556">MRTIISPSRAIQEAVHWALKGANPDIVLHMCMMMNRYVALYCMCLHKLKVAIVMVQAHFFLKGKQGNTILTSQEFTCVLIWFI</sequence>
<name>A0A0A9D0W5_ARUDO</name>
<keyword evidence="1" id="KW-0812">Transmembrane</keyword>
<dbReference type="PANTHER" id="PTHR35736">
    <property type="entry name" value="EXPRESSED PROTEIN"/>
    <property type="match status" value="1"/>
</dbReference>
<accession>A0A0A9D0W5</accession>
<feature type="transmembrane region" description="Helical" evidence="1">
    <location>
        <begin position="38"/>
        <end position="61"/>
    </location>
</feature>
<evidence type="ECO:0000256" key="1">
    <source>
        <dbReference type="SAM" id="Phobius"/>
    </source>
</evidence>
<proteinExistence type="predicted"/>
<keyword evidence="1" id="KW-0472">Membrane</keyword>
<organism evidence="2">
    <name type="scientific">Arundo donax</name>
    <name type="common">Giant reed</name>
    <name type="synonym">Donax arundinaceus</name>
    <dbReference type="NCBI Taxonomy" id="35708"/>
    <lineage>
        <taxon>Eukaryota</taxon>
        <taxon>Viridiplantae</taxon>
        <taxon>Streptophyta</taxon>
        <taxon>Embryophyta</taxon>
        <taxon>Tracheophyta</taxon>
        <taxon>Spermatophyta</taxon>
        <taxon>Magnoliopsida</taxon>
        <taxon>Liliopsida</taxon>
        <taxon>Poales</taxon>
        <taxon>Poaceae</taxon>
        <taxon>PACMAD clade</taxon>
        <taxon>Arundinoideae</taxon>
        <taxon>Arundineae</taxon>
        <taxon>Arundo</taxon>
    </lineage>
</organism>